<feature type="region of interest" description="Disordered" evidence="2">
    <location>
        <begin position="393"/>
        <end position="412"/>
    </location>
</feature>
<keyword evidence="4" id="KW-1185">Reference proteome</keyword>
<feature type="compositionally biased region" description="Basic residues" evidence="2">
    <location>
        <begin position="515"/>
        <end position="535"/>
    </location>
</feature>
<feature type="compositionally biased region" description="Low complexity" evidence="2">
    <location>
        <begin position="1"/>
        <end position="24"/>
    </location>
</feature>
<evidence type="ECO:0000313" key="4">
    <source>
        <dbReference type="Proteomes" id="UP000745764"/>
    </source>
</evidence>
<dbReference type="AlphaFoldDB" id="A0A9N8PUV7"/>
<feature type="compositionally biased region" description="Low complexity" evidence="2">
    <location>
        <begin position="1048"/>
        <end position="1079"/>
    </location>
</feature>
<feature type="region of interest" description="Disordered" evidence="2">
    <location>
        <begin position="1"/>
        <end position="237"/>
    </location>
</feature>
<feature type="compositionally biased region" description="Low complexity" evidence="2">
    <location>
        <begin position="139"/>
        <end position="163"/>
    </location>
</feature>
<comment type="caution">
    <text evidence="3">The sequence shown here is derived from an EMBL/GenBank/DDBJ whole genome shotgun (WGS) entry which is preliminary data.</text>
</comment>
<dbReference type="PANTHER" id="PTHR24216:SF65">
    <property type="entry name" value="PAXILLIN-LIKE PROTEIN 1"/>
    <property type="match status" value="1"/>
</dbReference>
<evidence type="ECO:0000256" key="2">
    <source>
        <dbReference type="SAM" id="MobiDB-lite"/>
    </source>
</evidence>
<dbReference type="PANTHER" id="PTHR24216">
    <property type="entry name" value="PAXILLIN-RELATED"/>
    <property type="match status" value="1"/>
</dbReference>
<evidence type="ECO:0000313" key="3">
    <source>
        <dbReference type="EMBL" id="CAD0111573.1"/>
    </source>
</evidence>
<dbReference type="Proteomes" id="UP000745764">
    <property type="component" value="Unassembled WGS sequence"/>
</dbReference>
<feature type="compositionally biased region" description="Basic and acidic residues" evidence="2">
    <location>
        <begin position="78"/>
        <end position="94"/>
    </location>
</feature>
<feature type="region of interest" description="Disordered" evidence="2">
    <location>
        <begin position="1032"/>
        <end position="1099"/>
    </location>
</feature>
<feature type="compositionally biased region" description="Low complexity" evidence="2">
    <location>
        <begin position="116"/>
        <end position="128"/>
    </location>
</feature>
<name>A0A9N8PUV7_9PEZI</name>
<proteinExistence type="predicted"/>
<gene>
    <name evidence="3" type="ORF">AWRI4620_LOCUS5828</name>
</gene>
<feature type="coiled-coil region" evidence="1">
    <location>
        <begin position="582"/>
        <end position="731"/>
    </location>
</feature>
<feature type="region of interest" description="Disordered" evidence="2">
    <location>
        <begin position="509"/>
        <end position="535"/>
    </location>
</feature>
<protein>
    <submittedName>
        <fullName evidence="3">Uncharacterized protein</fullName>
    </submittedName>
</protein>
<feature type="compositionally biased region" description="Low complexity" evidence="2">
    <location>
        <begin position="393"/>
        <end position="402"/>
    </location>
</feature>
<evidence type="ECO:0000256" key="1">
    <source>
        <dbReference type="SAM" id="Coils"/>
    </source>
</evidence>
<sequence length="1253" mass="137816">MPQSVSQSVLQRQELSEQEQSMSQTRQLLSFKHPQTKTGWTPGRTCSFPQFQNHSDHGAAKEETVRICRRLRIRHRNRDGNARTPKAQEQKEHFASYGAGKKLGKAPASPNKTELPATGRSTRSSSRQPRTRPPPPTPATSVPKSPAKSPTKSSAKSPVKPAVDAPVKSPAKKSQSPARTRGRPAAPPPATADQPKPTSRRVRTVSPAKRLIADSPPPEDRMNPFPPKPEPMTVTDKPAVRNRHGEKVVAPVDIKQKMRQAINFLSDDGVENLADFEEKLNRIEAWLDKNHPGMDGIIADGEDDTELLCRRVRYMIWVHKERIEEGAEQWFTRDQFPASQSMYKPIKPKKDDPWRLNPDYTTTGKPVNPKEQVMQAQDRDRFVKARAEKAAAAKASPKKAVASTTPTRPELPHPEIWHRKEAARFPYGETPYMEQVMSRQITADLARGREAKDALEGGNYYALKKVLGDIKNYILPPAPPAAPFDPWKLPEVAYEDVLDADQWMNVLSKEETTGSKRKAVPSRSRSPAKRNKKLTSVRAAMPEANTTHHILNATMSSEPSSPAFVNTTAPLHQEIKNLKGKLDEVNSNFAYYEESNERLEKQVADQSTQLDLKDSIISRLKEHIATHQKEHDETHQENVKLRRESLDLESLVKANEKELKSVVEMERTIEDREAEVRHYTAELTSTRTERDDKVTEVRGLEGDIARLHQELEVRDQEVEALQKRIEIYERHISISKDLPVEDLDDALYGFMEKWSAIQADGPSPPRKPKRTSIRGMNLADEFDALSDEDYDSEGGYGSDQRSIRSFDSLRPKKMDASVLAMSEIESVAIHPSVKKPVTMTSAGTQMCPKPVPQNASKGTQTTPVLSPKKTFSEVISSGVSTSPIAAPEKQKKSFSEVISNGVSTSPIAALIQKFTPAMVSSAAQTSPEPRKSFSEVLSGGVSTSPVDATPSPPKSFSEVMSDGISTSPIAASSTKTASSLEVFTFSDVASNRVQTSPVAPSPRTAIHSPKTTTIGVQTDLTIPSPLETFSEVISSGGGTSPITPPPQTVVSSPTSVPLPSSPSAKSPVSVKSPKSPLSKEVTEEQTDLADTLPPQPGKAARVNTLNIKRPRVPTKDMSPQTLQHYKAVTAPTTLNTDIPSTSSYPNEPQSPAHIITALIPFIQDLVAEILLHWRLILILYSAAYLGASSANTAVEWSWANANGYAPENKYLFVGKAMPGHVGAMVWGVVGWVWSLVFGHWGLGAVVRLPLSPG</sequence>
<feature type="compositionally biased region" description="Basic residues" evidence="2">
    <location>
        <begin position="67"/>
        <end position="77"/>
    </location>
</feature>
<dbReference type="EMBL" id="CAINUL010000013">
    <property type="protein sequence ID" value="CAD0111573.1"/>
    <property type="molecule type" value="Genomic_DNA"/>
</dbReference>
<dbReference type="OrthoDB" id="3940204at2759"/>
<accession>A0A9N8PUV7</accession>
<organism evidence="3 4">
    <name type="scientific">Aureobasidium uvarum</name>
    <dbReference type="NCBI Taxonomy" id="2773716"/>
    <lineage>
        <taxon>Eukaryota</taxon>
        <taxon>Fungi</taxon>
        <taxon>Dikarya</taxon>
        <taxon>Ascomycota</taxon>
        <taxon>Pezizomycotina</taxon>
        <taxon>Dothideomycetes</taxon>
        <taxon>Dothideomycetidae</taxon>
        <taxon>Dothideales</taxon>
        <taxon>Saccotheciaceae</taxon>
        <taxon>Aureobasidium</taxon>
    </lineage>
</organism>
<keyword evidence="1" id="KW-0175">Coiled coil</keyword>
<feature type="region of interest" description="Disordered" evidence="2">
    <location>
        <begin position="921"/>
        <end position="957"/>
    </location>
</feature>
<feature type="compositionally biased region" description="Basic and acidic residues" evidence="2">
    <location>
        <begin position="54"/>
        <end position="66"/>
    </location>
</feature>
<reference evidence="3" key="1">
    <citation type="submission" date="2020-06" db="EMBL/GenBank/DDBJ databases">
        <authorList>
            <person name="Onetto C."/>
        </authorList>
    </citation>
    <scope>NUCLEOTIDE SEQUENCE</scope>
</reference>